<name>K4KHX7_SIMAS</name>
<sequence length="287" mass="31751">MKLVNVDLPSIRVPLNALLLCASFAFADAAMAQMDHSNMNAQGGSAPADARDPHAYADGYTLTEGPYAQPGPRQLKLADEHSFWSVLGDRLEYQAQSQATVYDLQGWYGTTYDRLVIKAEGDIVSGAFEESSTDLLWGHAISAYFDTQLGVRLDQYDEGTNREWLALGVQGLAPYWFELDVAAYIGNNGRAALSAQAEYELLLTQRLILQPRAELNAYSQADPENRLGSGLSDLALGVRLRYEFNRQLAPYIGVEWTNTYGGTADYRRVGGKKPADTQFVAGLRFWF</sequence>
<keyword evidence="1" id="KW-0732">Signal</keyword>
<evidence type="ECO:0000313" key="2">
    <source>
        <dbReference type="EMBL" id="AFU97790.1"/>
    </source>
</evidence>
<dbReference type="SUPFAM" id="SSF103515">
    <property type="entry name" value="Autotransporter"/>
    <property type="match status" value="1"/>
</dbReference>
<dbReference type="GO" id="GO:0005507">
    <property type="term" value="F:copper ion binding"/>
    <property type="evidence" value="ECO:0007669"/>
    <property type="project" value="InterPro"/>
</dbReference>
<protein>
    <submittedName>
        <fullName evidence="2">Copper resistance protein B</fullName>
    </submittedName>
</protein>
<evidence type="ECO:0000256" key="1">
    <source>
        <dbReference type="SAM" id="SignalP"/>
    </source>
</evidence>
<feature type="signal peptide" evidence="1">
    <location>
        <begin position="1"/>
        <end position="32"/>
    </location>
</feature>
<dbReference type="Proteomes" id="UP000000466">
    <property type="component" value="Chromosome"/>
</dbReference>
<gene>
    <name evidence="2" type="ordered locus">M5M_02875</name>
</gene>
<dbReference type="HOGENOM" id="CLU_042913_1_0_6"/>
<dbReference type="GO" id="GO:0009279">
    <property type="term" value="C:cell outer membrane"/>
    <property type="evidence" value="ECO:0007669"/>
    <property type="project" value="InterPro"/>
</dbReference>
<dbReference type="InterPro" id="IPR007939">
    <property type="entry name" value="Cu-R_B_prcur"/>
</dbReference>
<dbReference type="GO" id="GO:0006878">
    <property type="term" value="P:intracellular copper ion homeostasis"/>
    <property type="evidence" value="ECO:0007669"/>
    <property type="project" value="InterPro"/>
</dbReference>
<dbReference type="KEGG" id="saga:M5M_02875"/>
<feature type="chain" id="PRO_5003879754" evidence="1">
    <location>
        <begin position="33"/>
        <end position="287"/>
    </location>
</feature>
<keyword evidence="3" id="KW-1185">Reference proteome</keyword>
<dbReference type="STRING" id="1117647.M5M_02875"/>
<dbReference type="EMBL" id="CP003746">
    <property type="protein sequence ID" value="AFU97790.1"/>
    <property type="molecule type" value="Genomic_DNA"/>
</dbReference>
<dbReference type="RefSeq" id="WP_015045963.1">
    <property type="nucleotide sequence ID" value="NC_018868.3"/>
</dbReference>
<reference evidence="2 3" key="1">
    <citation type="journal article" date="2013" name="Genome Announc.">
        <title>Complete genome sequence of Simiduia agarivorans SA1(T), a marine bacterium able to degrade a variety of polysaccharides.</title>
        <authorList>
            <person name="Lin S.Y."/>
            <person name="Shieh W.Y."/>
            <person name="Chen J.S."/>
            <person name="Tang S.L."/>
        </authorList>
    </citation>
    <scope>NUCLEOTIDE SEQUENCE [LARGE SCALE GENOMIC DNA]</scope>
    <source>
        <strain evidence="3">DSM 21679 / JCM 13881 / BCRC 17597 / SA1</strain>
    </source>
</reference>
<dbReference type="InterPro" id="IPR036709">
    <property type="entry name" value="Autotransporte_beta_dom_sf"/>
</dbReference>
<dbReference type="Pfam" id="PF05275">
    <property type="entry name" value="CopB"/>
    <property type="match status" value="1"/>
</dbReference>
<dbReference type="OrthoDB" id="9778934at2"/>
<organism evidence="2 3">
    <name type="scientific">Simiduia agarivorans (strain DSM 21679 / JCM 13881 / BCRC 17597 / SA1)</name>
    <dbReference type="NCBI Taxonomy" id="1117647"/>
    <lineage>
        <taxon>Bacteria</taxon>
        <taxon>Pseudomonadati</taxon>
        <taxon>Pseudomonadota</taxon>
        <taxon>Gammaproteobacteria</taxon>
        <taxon>Cellvibrionales</taxon>
        <taxon>Cellvibrionaceae</taxon>
        <taxon>Simiduia</taxon>
    </lineage>
</organism>
<accession>K4KHX7</accession>
<evidence type="ECO:0000313" key="3">
    <source>
        <dbReference type="Proteomes" id="UP000000466"/>
    </source>
</evidence>
<proteinExistence type="predicted"/>
<dbReference type="AlphaFoldDB" id="K4KHX7"/>
<dbReference type="eggNOG" id="COG3667">
    <property type="taxonomic scope" value="Bacteria"/>
</dbReference>